<evidence type="ECO:0000313" key="2">
    <source>
        <dbReference type="EMBL" id="KIY62502.1"/>
    </source>
</evidence>
<dbReference type="AlphaFoldDB" id="A0A0D7AWA9"/>
<dbReference type="EMBL" id="KN880778">
    <property type="protein sequence ID" value="KIY62502.1"/>
    <property type="molecule type" value="Genomic_DNA"/>
</dbReference>
<evidence type="ECO:0000313" key="3">
    <source>
        <dbReference type="Proteomes" id="UP000054007"/>
    </source>
</evidence>
<sequence>MSLPSDFQFGMNSHAIQSPSNTSPIPQPVDASTINEFANGAAISFTLMPKNSFFSSSTHHSRSLLNWFPFTSCVTQTFSDSLNPALSLYSDGIRERPSGQTRQT</sequence>
<feature type="region of interest" description="Disordered" evidence="1">
    <location>
        <begin position="1"/>
        <end position="30"/>
    </location>
</feature>
<accession>A0A0D7AWA9</accession>
<keyword evidence="3" id="KW-1185">Reference proteome</keyword>
<protein>
    <submittedName>
        <fullName evidence="2">Uncharacterized protein</fullName>
    </submittedName>
</protein>
<evidence type="ECO:0000256" key="1">
    <source>
        <dbReference type="SAM" id="MobiDB-lite"/>
    </source>
</evidence>
<name>A0A0D7AWA9_9AGAR</name>
<reference evidence="2 3" key="1">
    <citation type="journal article" date="2015" name="Fungal Genet. Biol.">
        <title>Evolution of novel wood decay mechanisms in Agaricales revealed by the genome sequences of Fistulina hepatica and Cylindrobasidium torrendii.</title>
        <authorList>
            <person name="Floudas D."/>
            <person name="Held B.W."/>
            <person name="Riley R."/>
            <person name="Nagy L.G."/>
            <person name="Koehler G."/>
            <person name="Ransdell A.S."/>
            <person name="Younus H."/>
            <person name="Chow J."/>
            <person name="Chiniquy J."/>
            <person name="Lipzen A."/>
            <person name="Tritt A."/>
            <person name="Sun H."/>
            <person name="Haridas S."/>
            <person name="LaButti K."/>
            <person name="Ohm R.A."/>
            <person name="Kues U."/>
            <person name="Blanchette R.A."/>
            <person name="Grigoriev I.V."/>
            <person name="Minto R.E."/>
            <person name="Hibbett D.S."/>
        </authorList>
    </citation>
    <scope>NUCLEOTIDE SEQUENCE [LARGE SCALE GENOMIC DNA]</scope>
    <source>
        <strain evidence="2 3">FP15055 ss-10</strain>
    </source>
</reference>
<gene>
    <name evidence="2" type="ORF">CYLTODRAFT_426869</name>
</gene>
<feature type="compositionally biased region" description="Polar residues" evidence="1">
    <location>
        <begin position="10"/>
        <end position="30"/>
    </location>
</feature>
<proteinExistence type="predicted"/>
<organism evidence="2 3">
    <name type="scientific">Cylindrobasidium torrendii FP15055 ss-10</name>
    <dbReference type="NCBI Taxonomy" id="1314674"/>
    <lineage>
        <taxon>Eukaryota</taxon>
        <taxon>Fungi</taxon>
        <taxon>Dikarya</taxon>
        <taxon>Basidiomycota</taxon>
        <taxon>Agaricomycotina</taxon>
        <taxon>Agaricomycetes</taxon>
        <taxon>Agaricomycetidae</taxon>
        <taxon>Agaricales</taxon>
        <taxon>Marasmiineae</taxon>
        <taxon>Physalacriaceae</taxon>
        <taxon>Cylindrobasidium</taxon>
    </lineage>
</organism>
<dbReference type="Proteomes" id="UP000054007">
    <property type="component" value="Unassembled WGS sequence"/>
</dbReference>